<gene>
    <name evidence="4" type="ORF">NE237_007043</name>
</gene>
<evidence type="ECO:0000256" key="1">
    <source>
        <dbReference type="ARBA" id="ARBA00004906"/>
    </source>
</evidence>
<proteinExistence type="predicted"/>
<dbReference type="OrthoDB" id="1733297at2759"/>
<dbReference type="PANTHER" id="PTHR10706:SF130">
    <property type="entry name" value="F-BOX ONLY PROTEIN 31"/>
    <property type="match status" value="1"/>
</dbReference>
<dbReference type="EMBL" id="JAMYWD010000004">
    <property type="protein sequence ID" value="KAJ4973869.1"/>
    <property type="molecule type" value="Genomic_DNA"/>
</dbReference>
<dbReference type="SMART" id="SM00256">
    <property type="entry name" value="FBOX"/>
    <property type="match status" value="1"/>
</dbReference>
<reference evidence="4" key="1">
    <citation type="journal article" date="2023" name="Plant J.">
        <title>The genome of the king protea, Protea cynaroides.</title>
        <authorList>
            <person name="Chang J."/>
            <person name="Duong T.A."/>
            <person name="Schoeman C."/>
            <person name="Ma X."/>
            <person name="Roodt D."/>
            <person name="Barker N."/>
            <person name="Li Z."/>
            <person name="Van de Peer Y."/>
            <person name="Mizrachi E."/>
        </authorList>
    </citation>
    <scope>NUCLEOTIDE SEQUENCE</scope>
    <source>
        <tissue evidence="4">Young leaves</tissue>
    </source>
</reference>
<dbReference type="InterPro" id="IPR001810">
    <property type="entry name" value="F-box_dom"/>
</dbReference>
<evidence type="ECO:0000313" key="4">
    <source>
        <dbReference type="EMBL" id="KAJ4973869.1"/>
    </source>
</evidence>
<sequence length="161" mass="18817">MEEETSWITDYFDDIGWKFTDTSEFESFSKISDEGDNVNPVMSIDFLLPDDLLERILIYLPITSIFRAGCVCKRWNEIVNSRRLNVLSHKPWYFMFSSSDEPIGYGYDPILQKWYSLELPCIEAPNWFIASSCGLVCFMDNDSRSQLLVCNPITKDCKRNY</sequence>
<name>A0A9Q0KPB9_9MAGN</name>
<comment type="caution">
    <text evidence="4">The sequence shown here is derived from an EMBL/GenBank/DDBJ whole genome shotgun (WGS) entry which is preliminary data.</text>
</comment>
<organism evidence="4 5">
    <name type="scientific">Protea cynaroides</name>
    <dbReference type="NCBI Taxonomy" id="273540"/>
    <lineage>
        <taxon>Eukaryota</taxon>
        <taxon>Viridiplantae</taxon>
        <taxon>Streptophyta</taxon>
        <taxon>Embryophyta</taxon>
        <taxon>Tracheophyta</taxon>
        <taxon>Spermatophyta</taxon>
        <taxon>Magnoliopsida</taxon>
        <taxon>Proteales</taxon>
        <taxon>Proteaceae</taxon>
        <taxon>Protea</taxon>
    </lineage>
</organism>
<keyword evidence="2" id="KW-0833">Ubl conjugation pathway</keyword>
<dbReference type="PANTHER" id="PTHR10706">
    <property type="entry name" value="F-BOX FAMILY PROTEIN"/>
    <property type="match status" value="1"/>
</dbReference>
<dbReference type="AlphaFoldDB" id="A0A9Q0KPB9"/>
<evidence type="ECO:0000313" key="5">
    <source>
        <dbReference type="Proteomes" id="UP001141806"/>
    </source>
</evidence>
<dbReference type="PROSITE" id="PS50181">
    <property type="entry name" value="FBOX"/>
    <property type="match status" value="1"/>
</dbReference>
<evidence type="ECO:0000256" key="2">
    <source>
        <dbReference type="ARBA" id="ARBA00022786"/>
    </source>
</evidence>
<dbReference type="Pfam" id="PF00646">
    <property type="entry name" value="F-box"/>
    <property type="match status" value="1"/>
</dbReference>
<keyword evidence="5" id="KW-1185">Reference proteome</keyword>
<dbReference type="Gene3D" id="1.20.1280.50">
    <property type="match status" value="1"/>
</dbReference>
<dbReference type="FunFam" id="1.20.1280.50:FF:000030">
    <property type="entry name" value="F-box/kelch-repeat protein At3g61590"/>
    <property type="match status" value="1"/>
</dbReference>
<dbReference type="Proteomes" id="UP001141806">
    <property type="component" value="Unassembled WGS sequence"/>
</dbReference>
<accession>A0A9Q0KPB9</accession>
<evidence type="ECO:0000259" key="3">
    <source>
        <dbReference type="PROSITE" id="PS50181"/>
    </source>
</evidence>
<feature type="domain" description="F-box" evidence="3">
    <location>
        <begin position="48"/>
        <end position="95"/>
    </location>
</feature>
<dbReference type="InterPro" id="IPR036047">
    <property type="entry name" value="F-box-like_dom_sf"/>
</dbReference>
<protein>
    <recommendedName>
        <fullName evidence="3">F-box domain-containing protein</fullName>
    </recommendedName>
</protein>
<comment type="pathway">
    <text evidence="1">Protein modification; protein ubiquitination.</text>
</comment>
<dbReference type="InterPro" id="IPR045048">
    <property type="entry name" value="FBXO31/39"/>
</dbReference>
<dbReference type="SUPFAM" id="SSF81383">
    <property type="entry name" value="F-box domain"/>
    <property type="match status" value="1"/>
</dbReference>